<protein>
    <submittedName>
        <fullName evidence="1">Wsv306-like protein</fullName>
    </submittedName>
</protein>
<evidence type="ECO:0000313" key="1">
    <source>
        <dbReference type="EMBL" id="BDT62460.1"/>
    </source>
</evidence>
<proteinExistence type="predicted"/>
<sequence>MMAAVIGHSDWNSSRKDCSSVDCHCTVDRDCAAACFNHHSTSGNEVTVFRCNKATLKCQGQTLSSATYEMAVADLGRLRKKKDLPSNLQWYISANDGRTFVIARSRFYEKLAARLRSAGDVVAVTAAMKNRSATNVRRSLLKRLNVEDVTLDERELILGWIESVTGSIGEDDDPPFDDKNVTLSQYLASVIGPRTVPHHHPAAENETIKKVVVGDRQLCNEEMNAGKTVAVYQGRTSEHTTAVCVCTYPEYLTGPACKHRTYHHVIDYDQWERQGYPTFLTDPFADYEAADKVCRNLAVASTAVYDEQARGFLCDTLAGRIGSSLALRGPYEPGIVLDSTILAELPESRSADYYAVNSSYLDILSKLT</sequence>
<name>A0A9C7BQE0_9VIRU</name>
<accession>A0A9C7BQE0</accession>
<dbReference type="EMBL" id="LC738875">
    <property type="protein sequence ID" value="BDT62460.1"/>
    <property type="molecule type" value="Genomic_DNA"/>
</dbReference>
<organism evidence="1">
    <name type="scientific">Melicertus latisulcatus pemonivirus</name>
    <dbReference type="NCBI Taxonomy" id="2984278"/>
    <lineage>
        <taxon>Viruses</taxon>
        <taxon>Viruses incertae sedis</taxon>
        <taxon>Naldaviricetes</taxon>
        <taxon>Nimaviridae</taxon>
    </lineage>
</organism>
<reference evidence="1" key="1">
    <citation type="submission" date="2022-10" db="EMBL/GenBank/DDBJ databases">
        <title>Genome sequences of endogenous nimaviruses in decapod crustaceans.</title>
        <authorList>
            <person name="Kawato S."/>
            <person name="Nozaki R."/>
            <person name="Kondo H."/>
            <person name="Hirono I."/>
        </authorList>
    </citation>
    <scope>NUCLEOTIDE SEQUENCE</scope>
    <source>
        <strain evidence="1">Okinawa2016</strain>
    </source>
</reference>